<proteinExistence type="predicted"/>
<evidence type="ECO:0000259" key="2">
    <source>
        <dbReference type="Pfam" id="PF13360"/>
    </source>
</evidence>
<dbReference type="InterPro" id="IPR002372">
    <property type="entry name" value="PQQ_rpt_dom"/>
</dbReference>
<dbReference type="Gene3D" id="2.130.10.10">
    <property type="entry name" value="YVTN repeat-like/Quinoprotein amine dehydrogenase"/>
    <property type="match status" value="2"/>
</dbReference>
<dbReference type="PROSITE" id="PS51257">
    <property type="entry name" value="PROKAR_LIPOPROTEIN"/>
    <property type="match status" value="1"/>
</dbReference>
<dbReference type="RefSeq" id="WP_004968805.1">
    <property type="nucleotide sequence ID" value="NZ_AOLP01000009.1"/>
</dbReference>
<protein>
    <submittedName>
        <fullName evidence="3">PQQ repeat-containing protein</fullName>
    </submittedName>
</protein>
<name>M0JDJ7_9EURY</name>
<feature type="region of interest" description="Disordered" evidence="1">
    <location>
        <begin position="21"/>
        <end position="84"/>
    </location>
</feature>
<dbReference type="AlphaFoldDB" id="M0JDJ7"/>
<reference evidence="3 4" key="1">
    <citation type="journal article" date="2014" name="PLoS Genet.">
        <title>Phylogenetically driven sequencing of extremely halophilic archaea reveals strategies for static and dynamic osmo-response.</title>
        <authorList>
            <person name="Becker E.A."/>
            <person name="Seitzer P.M."/>
            <person name="Tritt A."/>
            <person name="Larsen D."/>
            <person name="Krusor M."/>
            <person name="Yao A.I."/>
            <person name="Wu D."/>
            <person name="Madern D."/>
            <person name="Eisen J.A."/>
            <person name="Darling A.E."/>
            <person name="Facciotti M.T."/>
        </authorList>
    </citation>
    <scope>NUCLEOTIDE SEQUENCE [LARGE SCALE GENOMIC DNA]</scope>
    <source>
        <strain evidence="3 4">ATCC 35960</strain>
    </source>
</reference>
<evidence type="ECO:0000313" key="3">
    <source>
        <dbReference type="EMBL" id="EMA05765.1"/>
    </source>
</evidence>
<dbReference type="EMBL" id="AOLP01000009">
    <property type="protein sequence ID" value="EMA05765.1"/>
    <property type="molecule type" value="Genomic_DNA"/>
</dbReference>
<dbReference type="InterPro" id="IPR018391">
    <property type="entry name" value="PQQ_b-propeller_rpt"/>
</dbReference>
<dbReference type="PANTHER" id="PTHR34512">
    <property type="entry name" value="CELL SURFACE PROTEIN"/>
    <property type="match status" value="1"/>
</dbReference>
<gene>
    <name evidence="3" type="ORF">C438_08057</name>
</gene>
<feature type="compositionally biased region" description="Low complexity" evidence="1">
    <location>
        <begin position="29"/>
        <end position="57"/>
    </location>
</feature>
<evidence type="ECO:0000313" key="4">
    <source>
        <dbReference type="Proteomes" id="UP000011553"/>
    </source>
</evidence>
<dbReference type="SUPFAM" id="SSF50998">
    <property type="entry name" value="Quinoprotein alcohol dehydrogenase-like"/>
    <property type="match status" value="1"/>
</dbReference>
<dbReference type="Proteomes" id="UP000011553">
    <property type="component" value="Unassembled WGS sequence"/>
</dbReference>
<evidence type="ECO:0000256" key="1">
    <source>
        <dbReference type="SAM" id="MobiDB-lite"/>
    </source>
</evidence>
<dbReference type="Pfam" id="PF13360">
    <property type="entry name" value="PQQ_2"/>
    <property type="match status" value="1"/>
</dbReference>
<accession>M0JDJ7</accession>
<sequence>MPRLRSRRRYLQLLGSASLGVAGCLGRDSGSTSPTTETTTEATTTEEPTTTYGPTSGPDERVTATPPGDPALSPSGSWPQYRFDAGNTGYNPEVSVPADAEEYWRLNAGGSPVLDGDRLYNLHGRGRDERALVRRDPATMAERAATPLVGYGVNSPPVVAGDRVVVATFIEAFCLAADRDEVLWRGPEMDGIHGPPAVGDDDDGVAVVSGGGYDGVPTQLRAFELADGSERWRYDLESDAKGAPAVADGAVFVVTGDAVHAVDLATGERRFRVETRTSEWTTPVATPEAAYLSTRDDELLALAPSDGTERWRSPGSGAPVVADDVLHVAVDGETATLSRDDGREAAARFVGVPHARAREAIVVSDEQGRLAVFDTGEERQLWSHQTPEVQVADVISQGVAAAVPVDGAVYVVAADGFHGLGPARD</sequence>
<dbReference type="InterPro" id="IPR015943">
    <property type="entry name" value="WD40/YVTN_repeat-like_dom_sf"/>
</dbReference>
<dbReference type="PANTHER" id="PTHR34512:SF30">
    <property type="entry name" value="OUTER MEMBRANE PROTEIN ASSEMBLY FACTOR BAMB"/>
    <property type="match status" value="1"/>
</dbReference>
<keyword evidence="4" id="KW-1185">Reference proteome</keyword>
<dbReference type="SMART" id="SM00564">
    <property type="entry name" value="PQQ"/>
    <property type="match status" value="4"/>
</dbReference>
<feature type="domain" description="Pyrrolo-quinoline quinone repeat" evidence="2">
    <location>
        <begin position="175"/>
        <end position="313"/>
    </location>
</feature>
<dbReference type="InterPro" id="IPR011047">
    <property type="entry name" value="Quinoprotein_ADH-like_sf"/>
</dbReference>
<organism evidence="3 4">
    <name type="scientific">Haloferax denitrificans ATCC 35960</name>
    <dbReference type="NCBI Taxonomy" id="662478"/>
    <lineage>
        <taxon>Archaea</taxon>
        <taxon>Methanobacteriati</taxon>
        <taxon>Methanobacteriota</taxon>
        <taxon>Stenosarchaea group</taxon>
        <taxon>Halobacteria</taxon>
        <taxon>Halobacteriales</taxon>
        <taxon>Haloferacaceae</taxon>
        <taxon>Haloferax</taxon>
    </lineage>
</organism>
<comment type="caution">
    <text evidence="3">The sequence shown here is derived from an EMBL/GenBank/DDBJ whole genome shotgun (WGS) entry which is preliminary data.</text>
</comment>
<dbReference type="PATRIC" id="fig|662478.6.peg.1541"/>